<dbReference type="EMBL" id="AP021875">
    <property type="protein sequence ID" value="BBO74507.1"/>
    <property type="molecule type" value="Genomic_DNA"/>
</dbReference>
<dbReference type="KEGG" id="dwd:DSCW_19240"/>
<evidence type="ECO:0000259" key="8">
    <source>
        <dbReference type="Pfam" id="PF06808"/>
    </source>
</evidence>
<evidence type="ECO:0000256" key="4">
    <source>
        <dbReference type="ARBA" id="ARBA00022692"/>
    </source>
</evidence>
<feature type="transmembrane region" description="Helical" evidence="7">
    <location>
        <begin position="248"/>
        <end position="264"/>
    </location>
</feature>
<dbReference type="AlphaFoldDB" id="A0A5K7ZE67"/>
<feature type="transmembrane region" description="Helical" evidence="7">
    <location>
        <begin position="98"/>
        <end position="128"/>
    </location>
</feature>
<evidence type="ECO:0000256" key="2">
    <source>
        <dbReference type="ARBA" id="ARBA00022475"/>
    </source>
</evidence>
<keyword evidence="5 7" id="KW-1133">Transmembrane helix</keyword>
<dbReference type="PIRSF" id="PIRSF006066">
    <property type="entry name" value="HI0050"/>
    <property type="match status" value="1"/>
</dbReference>
<dbReference type="PANTHER" id="PTHR33362:SF5">
    <property type="entry name" value="C4-DICARBOXYLATE TRAP TRANSPORTER LARGE PERMEASE PROTEIN DCTM"/>
    <property type="match status" value="1"/>
</dbReference>
<gene>
    <name evidence="9" type="ORF">DSCW_19240</name>
</gene>
<evidence type="ECO:0000256" key="1">
    <source>
        <dbReference type="ARBA" id="ARBA00004429"/>
    </source>
</evidence>
<evidence type="ECO:0000313" key="9">
    <source>
        <dbReference type="EMBL" id="BBO74507.1"/>
    </source>
</evidence>
<feature type="transmembrane region" description="Helical" evidence="7">
    <location>
        <begin position="58"/>
        <end position="78"/>
    </location>
</feature>
<evidence type="ECO:0000256" key="3">
    <source>
        <dbReference type="ARBA" id="ARBA00022519"/>
    </source>
</evidence>
<dbReference type="OrthoDB" id="9785600at2"/>
<keyword evidence="3" id="KW-0997">Cell inner membrane</keyword>
<keyword evidence="2" id="KW-1003">Cell membrane</keyword>
<feature type="transmembrane region" description="Helical" evidence="7">
    <location>
        <begin position="31"/>
        <end position="49"/>
    </location>
</feature>
<evidence type="ECO:0000256" key="7">
    <source>
        <dbReference type="SAM" id="Phobius"/>
    </source>
</evidence>
<dbReference type="Pfam" id="PF06808">
    <property type="entry name" value="DctM"/>
    <property type="match status" value="1"/>
</dbReference>
<name>A0A5K7ZE67_9BACT</name>
<evidence type="ECO:0000256" key="5">
    <source>
        <dbReference type="ARBA" id="ARBA00022989"/>
    </source>
</evidence>
<dbReference type="GO" id="GO:0005886">
    <property type="term" value="C:plasma membrane"/>
    <property type="evidence" value="ECO:0007669"/>
    <property type="project" value="UniProtKB-SubCell"/>
</dbReference>
<feature type="transmembrane region" description="Helical" evidence="7">
    <location>
        <begin position="221"/>
        <end position="242"/>
    </location>
</feature>
<reference evidence="9 10" key="1">
    <citation type="submission" date="2019-11" db="EMBL/GenBank/DDBJ databases">
        <title>Comparative genomics of hydrocarbon-degrading Desulfosarcina strains.</title>
        <authorList>
            <person name="Watanabe M."/>
            <person name="Kojima H."/>
            <person name="Fukui M."/>
        </authorList>
    </citation>
    <scope>NUCLEOTIDE SEQUENCE [LARGE SCALE GENOMIC DNA]</scope>
    <source>
        <strain evidence="9 10">PP31</strain>
    </source>
</reference>
<feature type="transmembrane region" description="Helical" evidence="7">
    <location>
        <begin position="179"/>
        <end position="200"/>
    </location>
</feature>
<comment type="subcellular location">
    <subcellularLocation>
        <location evidence="1">Cell inner membrane</location>
        <topology evidence="1">Multi-pass membrane protein</topology>
    </subcellularLocation>
</comment>
<keyword evidence="10" id="KW-1185">Reference proteome</keyword>
<evidence type="ECO:0000313" key="10">
    <source>
        <dbReference type="Proteomes" id="UP000427769"/>
    </source>
</evidence>
<dbReference type="GO" id="GO:0022857">
    <property type="term" value="F:transmembrane transporter activity"/>
    <property type="evidence" value="ECO:0007669"/>
    <property type="project" value="TreeGrafter"/>
</dbReference>
<feature type="transmembrane region" description="Helical" evidence="7">
    <location>
        <begin position="401"/>
        <end position="429"/>
    </location>
</feature>
<proteinExistence type="predicted"/>
<organism evidence="9 10">
    <name type="scientific">Desulfosarcina widdelii</name>
    <dbReference type="NCBI Taxonomy" id="947919"/>
    <lineage>
        <taxon>Bacteria</taxon>
        <taxon>Pseudomonadati</taxon>
        <taxon>Thermodesulfobacteriota</taxon>
        <taxon>Desulfobacteria</taxon>
        <taxon>Desulfobacterales</taxon>
        <taxon>Desulfosarcinaceae</taxon>
        <taxon>Desulfosarcina</taxon>
    </lineage>
</organism>
<dbReference type="PANTHER" id="PTHR33362">
    <property type="entry name" value="SIALIC ACID TRAP TRANSPORTER PERMEASE PROTEIN SIAT-RELATED"/>
    <property type="match status" value="1"/>
</dbReference>
<keyword evidence="4 7" id="KW-0812">Transmembrane</keyword>
<dbReference type="RefSeq" id="WP_155303534.1">
    <property type="nucleotide sequence ID" value="NZ_AP021875.1"/>
</dbReference>
<dbReference type="InterPro" id="IPR004681">
    <property type="entry name" value="TRAP_DctM"/>
</dbReference>
<accession>A0A5K7ZE67</accession>
<dbReference type="NCBIfam" id="TIGR00786">
    <property type="entry name" value="dctM"/>
    <property type="match status" value="1"/>
</dbReference>
<dbReference type="Proteomes" id="UP000427769">
    <property type="component" value="Chromosome"/>
</dbReference>
<sequence>MDVLMLSFAILVVMFLLLALGFPIAFTMSGLAIFGTIYVWGWSGLYMVVSTTFANSNNFIYIAIPLFLLMANFLQSSGMGDDMYEIIYRWAGKVRGGLASGTVVISGIFGAMSGISSVATVTMGLIAAPSMMKRGYDRSMVLGSIMAGGTLGILIPPSIIMVVYAGVAEVSVGKLFMGGVLPGILLIFLYIGYISIYCWIKPEMGPPVDTSFSLREKIVALKGFALPVLLIFLVLGLIYTGVATPTEAAGIGAFGAFLCMAAYGRATYANVKKALVTTLSTNAMIMWIIMGASCFSHFIAVAGIHDVINEALTGLDIWRWWIVIFMQGIFFILGMFLNPAAIVMLCGPLFVPIIIDLGFDPLWFGILFVINMEMGYLTPPFGLNLFIMKGIMPPSVTMAHIYVAIVPFLLLQGLCLALVMIFPQLALWLSSMMV</sequence>
<feature type="transmembrane region" description="Helical" evidence="7">
    <location>
        <begin position="140"/>
        <end position="167"/>
    </location>
</feature>
<feature type="domain" description="TRAP C4-dicarboxylate transport system permease DctM subunit" evidence="8">
    <location>
        <begin position="11"/>
        <end position="425"/>
    </location>
</feature>
<feature type="transmembrane region" description="Helical" evidence="7">
    <location>
        <begin position="317"/>
        <end position="337"/>
    </location>
</feature>
<protein>
    <submittedName>
        <fullName evidence="9">Tripartite transporter large subunit</fullName>
    </submittedName>
</protein>
<dbReference type="InterPro" id="IPR010656">
    <property type="entry name" value="DctM"/>
</dbReference>
<evidence type="ECO:0000256" key="6">
    <source>
        <dbReference type="ARBA" id="ARBA00023136"/>
    </source>
</evidence>
<keyword evidence="6 7" id="KW-0472">Membrane</keyword>
<feature type="transmembrane region" description="Helical" evidence="7">
    <location>
        <begin position="285"/>
        <end position="305"/>
    </location>
</feature>